<evidence type="ECO:0000259" key="5">
    <source>
        <dbReference type="Pfam" id="PF00291"/>
    </source>
</evidence>
<reference evidence="6 7" key="1">
    <citation type="submission" date="2017-03" db="EMBL/GenBank/DDBJ databases">
        <title>Genome Sequence of Roseovarius mucosus strain SMR3 Isolated from a culture of the Diatom Skeletonema marinoi.</title>
        <authorList>
            <person name="Topel M."/>
            <person name="Pinder M."/>
            <person name="Johansson O.N."/>
            <person name="Kourtchenko O."/>
            <person name="Godhe A."/>
            <person name="Clarke A.K."/>
        </authorList>
    </citation>
    <scope>NUCLEOTIDE SEQUENCE [LARGE SCALE GENOMIC DNA]</scope>
    <source>
        <strain evidence="6 7">SMR3</strain>
    </source>
</reference>
<dbReference type="KEGG" id="rmm:ROSMUCSMR3_01107"/>
<dbReference type="InterPro" id="IPR036052">
    <property type="entry name" value="TrpB-like_PALP_sf"/>
</dbReference>
<dbReference type="Gene3D" id="3.40.50.1100">
    <property type="match status" value="2"/>
</dbReference>
<evidence type="ECO:0000256" key="1">
    <source>
        <dbReference type="ARBA" id="ARBA00001933"/>
    </source>
</evidence>
<dbReference type="FunFam" id="3.40.50.1100:FF:000005">
    <property type="entry name" value="Threonine dehydratase catabolic"/>
    <property type="match status" value="1"/>
</dbReference>
<dbReference type="RefSeq" id="WP_081506683.1">
    <property type="nucleotide sequence ID" value="NZ_CP020474.1"/>
</dbReference>
<dbReference type="CDD" id="cd01562">
    <property type="entry name" value="Thr-dehyd"/>
    <property type="match status" value="1"/>
</dbReference>
<dbReference type="GO" id="GO:0005524">
    <property type="term" value="F:ATP binding"/>
    <property type="evidence" value="ECO:0007669"/>
    <property type="project" value="TreeGrafter"/>
</dbReference>
<dbReference type="GO" id="GO:0003941">
    <property type="term" value="F:L-serine ammonia-lyase activity"/>
    <property type="evidence" value="ECO:0007669"/>
    <property type="project" value="TreeGrafter"/>
</dbReference>
<comment type="similarity">
    <text evidence="2">Belongs to the serine/threonine dehydratase family.</text>
</comment>
<name>A0A1V0RLX3_9RHOB</name>
<keyword evidence="3" id="KW-0663">Pyridoxal phosphate</keyword>
<dbReference type="GO" id="GO:0018114">
    <property type="term" value="F:threonine racemase activity"/>
    <property type="evidence" value="ECO:0007669"/>
    <property type="project" value="TreeGrafter"/>
</dbReference>
<organism evidence="6 7">
    <name type="scientific">Roseovarius mucosus</name>
    <dbReference type="NCBI Taxonomy" id="215743"/>
    <lineage>
        <taxon>Bacteria</taxon>
        <taxon>Pseudomonadati</taxon>
        <taxon>Pseudomonadota</taxon>
        <taxon>Alphaproteobacteria</taxon>
        <taxon>Rhodobacterales</taxon>
        <taxon>Roseobacteraceae</taxon>
        <taxon>Roseovarius</taxon>
    </lineage>
</organism>
<dbReference type="EMBL" id="CP020474">
    <property type="protein sequence ID" value="ARE82602.1"/>
    <property type="molecule type" value="Genomic_DNA"/>
</dbReference>
<dbReference type="OrthoDB" id="9811476at2"/>
<dbReference type="SUPFAM" id="SSF53686">
    <property type="entry name" value="Tryptophan synthase beta subunit-like PLP-dependent enzymes"/>
    <property type="match status" value="1"/>
</dbReference>
<dbReference type="InterPro" id="IPR001926">
    <property type="entry name" value="TrpB-like_PALP"/>
</dbReference>
<feature type="domain" description="Tryptophan synthase beta chain-like PALP" evidence="5">
    <location>
        <begin position="16"/>
        <end position="307"/>
    </location>
</feature>
<protein>
    <submittedName>
        <fullName evidence="6">L-threonine dehydratase catabolic TdcB</fullName>
        <ecNumber evidence="6">4.3.1.19</ecNumber>
    </submittedName>
</protein>
<gene>
    <name evidence="6" type="primary">tdcB</name>
    <name evidence="6" type="ORF">ROSMUCSMR3_01107</name>
</gene>
<dbReference type="AlphaFoldDB" id="A0A1V0RLX3"/>
<dbReference type="GO" id="GO:0030378">
    <property type="term" value="F:serine racemase activity"/>
    <property type="evidence" value="ECO:0007669"/>
    <property type="project" value="TreeGrafter"/>
</dbReference>
<evidence type="ECO:0000256" key="4">
    <source>
        <dbReference type="ARBA" id="ARBA00023239"/>
    </source>
</evidence>
<evidence type="ECO:0000256" key="3">
    <source>
        <dbReference type="ARBA" id="ARBA00022898"/>
    </source>
</evidence>
<keyword evidence="4 6" id="KW-0456">Lyase</keyword>
<dbReference type="GO" id="GO:0070179">
    <property type="term" value="P:D-serine biosynthetic process"/>
    <property type="evidence" value="ECO:0007669"/>
    <property type="project" value="TreeGrafter"/>
</dbReference>
<evidence type="ECO:0000313" key="6">
    <source>
        <dbReference type="EMBL" id="ARE82602.1"/>
    </source>
</evidence>
<dbReference type="Pfam" id="PF00291">
    <property type="entry name" value="PALP"/>
    <property type="match status" value="1"/>
</dbReference>
<accession>A0A1V0RLX3</accession>
<evidence type="ECO:0000313" key="7">
    <source>
        <dbReference type="Proteomes" id="UP000192273"/>
    </source>
</evidence>
<dbReference type="EC" id="4.3.1.19" evidence="6"/>
<dbReference type="PANTHER" id="PTHR43050:SF1">
    <property type="entry name" value="SERINE RACEMASE"/>
    <property type="match status" value="1"/>
</dbReference>
<comment type="cofactor">
    <cofactor evidence="1">
        <name>pyridoxal 5'-phosphate</name>
        <dbReference type="ChEBI" id="CHEBI:597326"/>
    </cofactor>
</comment>
<keyword evidence="7" id="KW-1185">Reference proteome</keyword>
<dbReference type="Proteomes" id="UP000192273">
    <property type="component" value="Chromosome"/>
</dbReference>
<dbReference type="GO" id="GO:0000287">
    <property type="term" value="F:magnesium ion binding"/>
    <property type="evidence" value="ECO:0007669"/>
    <property type="project" value="TreeGrafter"/>
</dbReference>
<dbReference type="GO" id="GO:0030170">
    <property type="term" value="F:pyridoxal phosphate binding"/>
    <property type="evidence" value="ECO:0007669"/>
    <property type="project" value="TreeGrafter"/>
</dbReference>
<evidence type="ECO:0000256" key="2">
    <source>
        <dbReference type="ARBA" id="ARBA00010869"/>
    </source>
</evidence>
<dbReference type="GO" id="GO:0004794">
    <property type="term" value="F:threonine deaminase activity"/>
    <property type="evidence" value="ECO:0007669"/>
    <property type="project" value="UniProtKB-EC"/>
</dbReference>
<proteinExistence type="inferred from homology"/>
<sequence>MTDITMIRAAATRLAGHARRTPLLSSPFLDEIAGRRVFVKPECLQHTGSFKYRGARSAVSALDEGTRARGVIAFSSGNHAQGVALAARQFGVPSVIIMPGDAPRMKIDNTRALGAEVVLYDRATEDRDAIGAALSSERGLTLIKPFDEPQVIAGQGTIGLEIAEDAAAMGITRADVLVCCGGGGLTSGIALSLEADAPGLRARPCEPEGFDDVARSLASGEIKRNARTAGSLCDAIITPQPGNITFPIMQRLCGPGLVVSEDEALHAVALAFSRLKLVAEPGGAVALAAALFRADQIEGEAVFVTISGGNVDADVFCDALSRFAV</sequence>
<dbReference type="PANTHER" id="PTHR43050">
    <property type="entry name" value="SERINE / THREONINE RACEMASE FAMILY MEMBER"/>
    <property type="match status" value="1"/>
</dbReference>